<dbReference type="Proteomes" id="UP000012371">
    <property type="component" value="Unassembled WGS sequence"/>
</dbReference>
<accession>N1W2G6</accession>
<comment type="caution">
    <text evidence="1">The sequence shown here is derived from an EMBL/GenBank/DDBJ whole genome shotgun (WGS) entry which is preliminary data.</text>
</comment>
<sequence>MIPTDAIKEYLILLIGLKKGIPYKQKNMKLPRTISKFSQILE</sequence>
<protein>
    <submittedName>
        <fullName evidence="1">Uncharacterized protein</fullName>
    </submittedName>
</protein>
<dbReference type="AlphaFoldDB" id="N1W2G6"/>
<name>N1W2G6_9LEPT</name>
<evidence type="ECO:0000313" key="1">
    <source>
        <dbReference type="EMBL" id="EMY63465.1"/>
    </source>
</evidence>
<reference evidence="1" key="1">
    <citation type="submission" date="2013-03" db="EMBL/GenBank/DDBJ databases">
        <authorList>
            <person name="Harkins D.M."/>
            <person name="Durkin A.S."/>
            <person name="Brinkac L.M."/>
            <person name="Haft D.H."/>
            <person name="Selengut J.D."/>
            <person name="Sanka R."/>
            <person name="DePew J."/>
            <person name="Purushe J."/>
            <person name="Hartskeerl R.A."/>
            <person name="Ahmed A."/>
            <person name="van der Linden H."/>
            <person name="Goris M.G.A."/>
            <person name="Vinetz J.M."/>
            <person name="Sutton G.G."/>
            <person name="Nierman W.C."/>
            <person name="Fouts D.E."/>
        </authorList>
    </citation>
    <scope>NUCLEOTIDE SEQUENCE [LARGE SCALE GENOMIC DNA]</scope>
    <source>
        <strain evidence="1">LT 11-33</strain>
    </source>
</reference>
<proteinExistence type="predicted"/>
<evidence type="ECO:0000313" key="2">
    <source>
        <dbReference type="Proteomes" id="UP000012371"/>
    </source>
</evidence>
<dbReference type="STRING" id="1257025.LEP1GSC203_2760"/>
<organism evidence="1 2">
    <name type="scientific">Leptospira terpstrae serovar Hualin str. LT 11-33 = ATCC 700639</name>
    <dbReference type="NCBI Taxonomy" id="1257025"/>
    <lineage>
        <taxon>Bacteria</taxon>
        <taxon>Pseudomonadati</taxon>
        <taxon>Spirochaetota</taxon>
        <taxon>Spirochaetia</taxon>
        <taxon>Leptospirales</taxon>
        <taxon>Leptospiraceae</taxon>
        <taxon>Leptospira</taxon>
    </lineage>
</organism>
<keyword evidence="2" id="KW-1185">Reference proteome</keyword>
<dbReference type="EMBL" id="AOGW02000002">
    <property type="protein sequence ID" value="EMY63465.1"/>
    <property type="molecule type" value="Genomic_DNA"/>
</dbReference>
<gene>
    <name evidence="1" type="ORF">LEP1GSC203_2760</name>
</gene>